<proteinExistence type="predicted"/>
<sequence length="34" mass="3646">MVVEAHLHASVANAVNKADWAITDGMPLVWAIKS</sequence>
<evidence type="ECO:0000313" key="1">
    <source>
        <dbReference type="EMBL" id="GAI87653.1"/>
    </source>
</evidence>
<feature type="non-terminal residue" evidence="1">
    <location>
        <position position="34"/>
    </location>
</feature>
<accession>X1S432</accession>
<dbReference type="EMBL" id="BARW01008850">
    <property type="protein sequence ID" value="GAI87653.1"/>
    <property type="molecule type" value="Genomic_DNA"/>
</dbReference>
<protein>
    <submittedName>
        <fullName evidence="1">Uncharacterized protein</fullName>
    </submittedName>
</protein>
<gene>
    <name evidence="1" type="ORF">S12H4_17995</name>
</gene>
<name>X1S432_9ZZZZ</name>
<reference evidence="1" key="1">
    <citation type="journal article" date="2014" name="Front. Microbiol.">
        <title>High frequency of phylogenetically diverse reductive dehalogenase-homologous genes in deep subseafloor sedimentary metagenomes.</title>
        <authorList>
            <person name="Kawai M."/>
            <person name="Futagami T."/>
            <person name="Toyoda A."/>
            <person name="Takaki Y."/>
            <person name="Nishi S."/>
            <person name="Hori S."/>
            <person name="Arai W."/>
            <person name="Tsubouchi T."/>
            <person name="Morono Y."/>
            <person name="Uchiyama I."/>
            <person name="Ito T."/>
            <person name="Fujiyama A."/>
            <person name="Inagaki F."/>
            <person name="Takami H."/>
        </authorList>
    </citation>
    <scope>NUCLEOTIDE SEQUENCE</scope>
    <source>
        <strain evidence="1">Expedition CK06-06</strain>
    </source>
</reference>
<comment type="caution">
    <text evidence="1">The sequence shown here is derived from an EMBL/GenBank/DDBJ whole genome shotgun (WGS) entry which is preliminary data.</text>
</comment>
<dbReference type="AlphaFoldDB" id="X1S432"/>
<organism evidence="1">
    <name type="scientific">marine sediment metagenome</name>
    <dbReference type="NCBI Taxonomy" id="412755"/>
    <lineage>
        <taxon>unclassified sequences</taxon>
        <taxon>metagenomes</taxon>
        <taxon>ecological metagenomes</taxon>
    </lineage>
</organism>